<dbReference type="InterPro" id="IPR009057">
    <property type="entry name" value="Homeodomain-like_sf"/>
</dbReference>
<dbReference type="PANTHER" id="PTHR47713">
    <property type="entry name" value="HOMEODOMAIN-LIKE SUPERFAMILY PROTEIN"/>
    <property type="match status" value="1"/>
</dbReference>
<keyword evidence="2 3" id="KW-0238">DNA-binding</keyword>
<dbReference type="eggNOG" id="KOG0488">
    <property type="taxonomic scope" value="Eukaryota"/>
</dbReference>
<dbReference type="PANTHER" id="PTHR47713:SF2">
    <property type="entry name" value="HOMEODOMAIN-LIKE SUPERFAMILY PROTEIN"/>
    <property type="match status" value="1"/>
</dbReference>
<dbReference type="SUPFAM" id="SSF46689">
    <property type="entry name" value="Homeodomain-like"/>
    <property type="match status" value="1"/>
</dbReference>
<evidence type="ECO:0000313" key="5">
    <source>
        <dbReference type="RefSeq" id="XP_010251578.1"/>
    </source>
</evidence>
<dbReference type="Gene3D" id="1.10.10.60">
    <property type="entry name" value="Homeodomain-like"/>
    <property type="match status" value="1"/>
</dbReference>
<protein>
    <submittedName>
        <fullName evidence="5">Homeobox protein ceh-13-like</fullName>
    </submittedName>
</protein>
<dbReference type="OrthoDB" id="6159439at2759"/>
<dbReference type="Pfam" id="PF00046">
    <property type="entry name" value="Homeodomain"/>
    <property type="match status" value="1"/>
</dbReference>
<organism evidence="4 5">
    <name type="scientific">Nelumbo nucifera</name>
    <name type="common">Sacred lotus</name>
    <dbReference type="NCBI Taxonomy" id="4432"/>
    <lineage>
        <taxon>Eukaryota</taxon>
        <taxon>Viridiplantae</taxon>
        <taxon>Streptophyta</taxon>
        <taxon>Embryophyta</taxon>
        <taxon>Tracheophyta</taxon>
        <taxon>Spermatophyta</taxon>
        <taxon>Magnoliopsida</taxon>
        <taxon>Proteales</taxon>
        <taxon>Nelumbonaceae</taxon>
        <taxon>Nelumbo</taxon>
    </lineage>
</organism>
<dbReference type="InterPro" id="IPR001356">
    <property type="entry name" value="HD"/>
</dbReference>
<accession>A0A1U7ZJ27</accession>
<dbReference type="SMART" id="SM00389">
    <property type="entry name" value="HOX"/>
    <property type="match status" value="1"/>
</dbReference>
<dbReference type="STRING" id="4432.A0A1U7ZJ27"/>
<dbReference type="GeneID" id="104593442"/>
<reference evidence="5" key="1">
    <citation type="submission" date="2025-08" db="UniProtKB">
        <authorList>
            <consortium name="RefSeq"/>
        </authorList>
    </citation>
    <scope>IDENTIFICATION</scope>
</reference>
<dbReference type="GO" id="GO:0003677">
    <property type="term" value="F:DNA binding"/>
    <property type="evidence" value="ECO:0007669"/>
    <property type="project" value="UniProtKB-UniRule"/>
</dbReference>
<evidence type="ECO:0000313" key="4">
    <source>
        <dbReference type="Proteomes" id="UP000189703"/>
    </source>
</evidence>
<name>A0A1U7ZJ27_NELNU</name>
<sequence length="93" mass="10977">MIKAESCDIHPEKDKVVLEKNKKRRLKTPSQVEALEKFYNEHKYPIESMKLQLAEEIGLLEKQVSGWFCHRRLKEKKLSKDEAYACARQDLMA</sequence>
<evidence type="ECO:0000256" key="3">
    <source>
        <dbReference type="RuleBase" id="RU000682"/>
    </source>
</evidence>
<comment type="subcellular location">
    <subcellularLocation>
        <location evidence="1 2 3">Nucleus</location>
    </subcellularLocation>
</comment>
<gene>
    <name evidence="5" type="primary">LOC104593442</name>
</gene>
<evidence type="ECO:0000256" key="2">
    <source>
        <dbReference type="PROSITE-ProRule" id="PRU00108"/>
    </source>
</evidence>
<dbReference type="CDD" id="cd00086">
    <property type="entry name" value="homeodomain"/>
    <property type="match status" value="1"/>
</dbReference>
<proteinExistence type="predicted"/>
<dbReference type="GO" id="GO:0005634">
    <property type="term" value="C:nucleus"/>
    <property type="evidence" value="ECO:0007669"/>
    <property type="project" value="UniProtKB-SubCell"/>
</dbReference>
<dbReference type="Proteomes" id="UP000189703">
    <property type="component" value="Unplaced"/>
</dbReference>
<evidence type="ECO:0000256" key="1">
    <source>
        <dbReference type="ARBA" id="ARBA00004123"/>
    </source>
</evidence>
<dbReference type="KEGG" id="nnu:104593442"/>
<keyword evidence="2 3" id="KW-0539">Nucleus</keyword>
<feature type="DNA-binding region" description="Homeobox" evidence="2">
    <location>
        <begin position="20"/>
        <end position="79"/>
    </location>
</feature>
<dbReference type="PROSITE" id="PS50071">
    <property type="entry name" value="HOMEOBOX_2"/>
    <property type="match status" value="1"/>
</dbReference>
<dbReference type="RefSeq" id="XP_010251578.1">
    <property type="nucleotide sequence ID" value="XM_010253276.1"/>
</dbReference>
<keyword evidence="2 3" id="KW-0371">Homeobox</keyword>
<dbReference type="AlphaFoldDB" id="A0A1U7ZJ27"/>
<keyword evidence="4" id="KW-1185">Reference proteome</keyword>